<reference evidence="1 3" key="2">
    <citation type="journal article" date="2014" name="BMC Genomics">
        <title>An improved genome release (version Mt4.0) for the model legume Medicago truncatula.</title>
        <authorList>
            <person name="Tang H."/>
            <person name="Krishnakumar V."/>
            <person name="Bidwell S."/>
            <person name="Rosen B."/>
            <person name="Chan A."/>
            <person name="Zhou S."/>
            <person name="Gentzbittel L."/>
            <person name="Childs K.L."/>
            <person name="Yandell M."/>
            <person name="Gundlach H."/>
            <person name="Mayer K.F."/>
            <person name="Schwartz D.C."/>
            <person name="Town C.D."/>
        </authorList>
    </citation>
    <scope>GENOME REANNOTATION</scope>
    <source>
        <strain evidence="2 3">cv. Jemalong A17</strain>
    </source>
</reference>
<dbReference type="AlphaFoldDB" id="G7IYI8"/>
<evidence type="ECO:0000313" key="2">
    <source>
        <dbReference type="EnsemblPlants" id="AES68485"/>
    </source>
</evidence>
<evidence type="ECO:0000313" key="3">
    <source>
        <dbReference type="Proteomes" id="UP000002051"/>
    </source>
</evidence>
<evidence type="ECO:0000313" key="1">
    <source>
        <dbReference type="EMBL" id="AES68485.1"/>
    </source>
</evidence>
<reference evidence="2" key="3">
    <citation type="submission" date="2015-04" db="UniProtKB">
        <authorList>
            <consortium name="EnsemblPlants"/>
        </authorList>
    </citation>
    <scope>IDENTIFICATION</scope>
    <source>
        <strain evidence="2">cv. Jemalong A17</strain>
    </source>
</reference>
<dbReference type="STRING" id="3880.G7IYI8"/>
<accession>G7IYI8</accession>
<dbReference type="EMBL" id="CM001219">
    <property type="protein sequence ID" value="AES68485.1"/>
    <property type="molecule type" value="Genomic_DNA"/>
</dbReference>
<reference evidence="1 3" key="1">
    <citation type="journal article" date="2011" name="Nature">
        <title>The Medicago genome provides insight into the evolution of rhizobial symbioses.</title>
        <authorList>
            <person name="Young N.D."/>
            <person name="Debelle F."/>
            <person name="Oldroyd G.E."/>
            <person name="Geurts R."/>
            <person name="Cannon S.B."/>
            <person name="Udvardi M.K."/>
            <person name="Benedito V.A."/>
            <person name="Mayer K.F."/>
            <person name="Gouzy J."/>
            <person name="Schoof H."/>
            <person name="Van de Peer Y."/>
            <person name="Proost S."/>
            <person name="Cook D.R."/>
            <person name="Meyers B.C."/>
            <person name="Spannagl M."/>
            <person name="Cheung F."/>
            <person name="De Mita S."/>
            <person name="Krishnakumar V."/>
            <person name="Gundlach H."/>
            <person name="Zhou S."/>
            <person name="Mudge J."/>
            <person name="Bharti A.K."/>
            <person name="Murray J.D."/>
            <person name="Naoumkina M.A."/>
            <person name="Rosen B."/>
            <person name="Silverstein K.A."/>
            <person name="Tang H."/>
            <person name="Rombauts S."/>
            <person name="Zhao P.X."/>
            <person name="Zhou P."/>
            <person name="Barbe V."/>
            <person name="Bardou P."/>
            <person name="Bechner M."/>
            <person name="Bellec A."/>
            <person name="Berger A."/>
            <person name="Berges H."/>
            <person name="Bidwell S."/>
            <person name="Bisseling T."/>
            <person name="Choisne N."/>
            <person name="Couloux A."/>
            <person name="Denny R."/>
            <person name="Deshpande S."/>
            <person name="Dai X."/>
            <person name="Doyle J.J."/>
            <person name="Dudez A.M."/>
            <person name="Farmer A.D."/>
            <person name="Fouteau S."/>
            <person name="Franken C."/>
            <person name="Gibelin C."/>
            <person name="Gish J."/>
            <person name="Goldstein S."/>
            <person name="Gonzalez A.J."/>
            <person name="Green P.J."/>
            <person name="Hallab A."/>
            <person name="Hartog M."/>
            <person name="Hua A."/>
            <person name="Humphray S.J."/>
            <person name="Jeong D.H."/>
            <person name="Jing Y."/>
            <person name="Jocker A."/>
            <person name="Kenton S.M."/>
            <person name="Kim D.J."/>
            <person name="Klee K."/>
            <person name="Lai H."/>
            <person name="Lang C."/>
            <person name="Lin S."/>
            <person name="Macmil S.L."/>
            <person name="Magdelenat G."/>
            <person name="Matthews L."/>
            <person name="McCorrison J."/>
            <person name="Monaghan E.L."/>
            <person name="Mun J.H."/>
            <person name="Najar F.Z."/>
            <person name="Nicholson C."/>
            <person name="Noirot C."/>
            <person name="O'Bleness M."/>
            <person name="Paule C.R."/>
            <person name="Poulain J."/>
            <person name="Prion F."/>
            <person name="Qin B."/>
            <person name="Qu C."/>
            <person name="Retzel E.F."/>
            <person name="Riddle C."/>
            <person name="Sallet E."/>
            <person name="Samain S."/>
            <person name="Samson N."/>
            <person name="Sanders I."/>
            <person name="Saurat O."/>
            <person name="Scarpelli C."/>
            <person name="Schiex T."/>
            <person name="Segurens B."/>
            <person name="Severin A.J."/>
            <person name="Sherrier D.J."/>
            <person name="Shi R."/>
            <person name="Sims S."/>
            <person name="Singer S.R."/>
            <person name="Sinharoy S."/>
            <person name="Sterck L."/>
            <person name="Viollet A."/>
            <person name="Wang B.B."/>
            <person name="Wang K."/>
            <person name="Wang M."/>
            <person name="Wang X."/>
            <person name="Warfsmann J."/>
            <person name="Weissenbach J."/>
            <person name="White D.D."/>
            <person name="White J.D."/>
            <person name="Wiley G.B."/>
            <person name="Wincker P."/>
            <person name="Xing Y."/>
            <person name="Yang L."/>
            <person name="Yao Z."/>
            <person name="Ying F."/>
            <person name="Zhai J."/>
            <person name="Zhou L."/>
            <person name="Zuber A."/>
            <person name="Denarie J."/>
            <person name="Dixon R.A."/>
            <person name="May G.D."/>
            <person name="Schwartz D.C."/>
            <person name="Rogers J."/>
            <person name="Quetier F."/>
            <person name="Town C.D."/>
            <person name="Roe B.A."/>
        </authorList>
    </citation>
    <scope>NUCLEOTIDE SEQUENCE [LARGE SCALE GENOMIC DNA]</scope>
    <source>
        <strain evidence="1">A17</strain>
        <strain evidence="2 3">cv. Jemalong A17</strain>
    </source>
</reference>
<dbReference type="PaxDb" id="3880-AES68485"/>
<name>G7IYI8_MEDTR</name>
<gene>
    <name evidence="1" type="ordered locus">MTR_3g008780</name>
</gene>
<dbReference type="Proteomes" id="UP000002051">
    <property type="component" value="Chromosome 3"/>
</dbReference>
<proteinExistence type="predicted"/>
<sequence>MGYSSQILQLEQGLSLKGTLMEHKNLQLAAVVKLSFGYLYFDNDFFTYKSSCMKSMSPLSMKSLLNANSPLGKFQLKMIFMTESSFALKLLHNTGDEIRKGCLQSCRQNIMKMIADKQRHKTKEIKEKACISHVQLDDLKEKGEIVLDENIIVIIFCNEVISNGK</sequence>
<dbReference type="HOGENOM" id="CLU_1613270_0_0_1"/>
<protein>
    <submittedName>
        <fullName evidence="1">Coatomer subunit beta-like protein</fullName>
    </submittedName>
</protein>
<organism evidence="1 3">
    <name type="scientific">Medicago truncatula</name>
    <name type="common">Barrel medic</name>
    <name type="synonym">Medicago tribuloides</name>
    <dbReference type="NCBI Taxonomy" id="3880"/>
    <lineage>
        <taxon>Eukaryota</taxon>
        <taxon>Viridiplantae</taxon>
        <taxon>Streptophyta</taxon>
        <taxon>Embryophyta</taxon>
        <taxon>Tracheophyta</taxon>
        <taxon>Spermatophyta</taxon>
        <taxon>Magnoliopsida</taxon>
        <taxon>eudicotyledons</taxon>
        <taxon>Gunneridae</taxon>
        <taxon>Pentapetalae</taxon>
        <taxon>rosids</taxon>
        <taxon>fabids</taxon>
        <taxon>Fabales</taxon>
        <taxon>Fabaceae</taxon>
        <taxon>Papilionoideae</taxon>
        <taxon>50 kb inversion clade</taxon>
        <taxon>NPAAA clade</taxon>
        <taxon>Hologalegina</taxon>
        <taxon>IRL clade</taxon>
        <taxon>Trifolieae</taxon>
        <taxon>Medicago</taxon>
    </lineage>
</organism>
<dbReference type="EnsemblPlants" id="AES68485">
    <property type="protein sequence ID" value="AES68485"/>
    <property type="gene ID" value="MTR_3g008780"/>
</dbReference>
<keyword evidence="3" id="KW-1185">Reference proteome</keyword>